<accession>A0ABX1X7V9</accession>
<evidence type="ECO:0000313" key="1">
    <source>
        <dbReference type="EMBL" id="NOU64469.1"/>
    </source>
</evidence>
<protein>
    <submittedName>
        <fullName evidence="1">Z-ring formation inhibitor MciZ</fullName>
    </submittedName>
</protein>
<name>A0ABX1X7V9_9BACL</name>
<dbReference type="InterPro" id="IPR025177">
    <property type="entry name" value="MciZ"/>
</dbReference>
<keyword evidence="2" id="KW-1185">Reference proteome</keyword>
<organism evidence="1 2">
    <name type="scientific">Paenibacillus plantarum</name>
    <dbReference type="NCBI Taxonomy" id="2654975"/>
    <lineage>
        <taxon>Bacteria</taxon>
        <taxon>Bacillati</taxon>
        <taxon>Bacillota</taxon>
        <taxon>Bacilli</taxon>
        <taxon>Bacillales</taxon>
        <taxon>Paenibacillaceae</taxon>
        <taxon>Paenibacillus</taxon>
    </lineage>
</organism>
<gene>
    <name evidence="1" type="primary">mciZ</name>
    <name evidence="1" type="ORF">GC096_10555</name>
</gene>
<sequence length="81" mass="9473">MPHIVHYIKYFPEKRVCEMKSYVSAKQIRLVGKAWEIKYQLQQMLQQGDPKIPLVDYLAGMYISQKTSSQGPSHKLRIIHA</sequence>
<proteinExistence type="predicted"/>
<comment type="caution">
    <text evidence="1">The sequence shown here is derived from an EMBL/GenBank/DDBJ whole genome shotgun (WGS) entry which is preliminary data.</text>
</comment>
<dbReference type="Proteomes" id="UP000653578">
    <property type="component" value="Unassembled WGS sequence"/>
</dbReference>
<evidence type="ECO:0000313" key="2">
    <source>
        <dbReference type="Proteomes" id="UP000653578"/>
    </source>
</evidence>
<dbReference type="EMBL" id="WHNY01000034">
    <property type="protein sequence ID" value="NOU64469.1"/>
    <property type="molecule type" value="Genomic_DNA"/>
</dbReference>
<reference evidence="1 2" key="1">
    <citation type="submission" date="2019-10" db="EMBL/GenBank/DDBJ databases">
        <title>Description of Paenibacillus humi sp. nov.</title>
        <authorList>
            <person name="Carlier A."/>
            <person name="Qi S."/>
        </authorList>
    </citation>
    <scope>NUCLEOTIDE SEQUENCE [LARGE SCALE GENOMIC DNA]</scope>
    <source>
        <strain evidence="1 2">LMG 31461</strain>
    </source>
</reference>
<dbReference type="Pfam" id="PF13072">
    <property type="entry name" value="MciZ"/>
    <property type="match status" value="1"/>
</dbReference>